<evidence type="ECO:0000313" key="3">
    <source>
        <dbReference type="Proteomes" id="UP000635996"/>
    </source>
</evidence>
<dbReference type="InterPro" id="IPR047137">
    <property type="entry name" value="ORF3"/>
</dbReference>
<dbReference type="RefSeq" id="WP_125500753.1">
    <property type="nucleotide sequence ID" value="NZ_BMVZ01000030.1"/>
</dbReference>
<dbReference type="PANTHER" id="PTHR33824:SF7">
    <property type="entry name" value="POLYKETIDE CYCLASE_DEHYDRASE AND LIPID TRANSPORT SUPERFAMILY PROTEIN"/>
    <property type="match status" value="1"/>
</dbReference>
<dbReference type="CDD" id="cd07817">
    <property type="entry name" value="SRPBCC_8"/>
    <property type="match status" value="1"/>
</dbReference>
<evidence type="ECO:0000259" key="1">
    <source>
        <dbReference type="Pfam" id="PF03364"/>
    </source>
</evidence>
<evidence type="ECO:0000313" key="2">
    <source>
        <dbReference type="EMBL" id="NJP17353.1"/>
    </source>
</evidence>
<gene>
    <name evidence="2" type="ORF">HCJ95_24530</name>
</gene>
<dbReference type="PANTHER" id="PTHR33824">
    <property type="entry name" value="POLYKETIDE CYCLASE/DEHYDRASE AND LIPID TRANSPORT SUPERFAMILY PROTEIN"/>
    <property type="match status" value="1"/>
</dbReference>
<name>A0ABX0YY57_STRTL</name>
<accession>A0ABX0YY57</accession>
<dbReference type="Pfam" id="PF03364">
    <property type="entry name" value="Polyketide_cyc"/>
    <property type="match status" value="1"/>
</dbReference>
<proteinExistence type="predicted"/>
<dbReference type="InterPro" id="IPR005031">
    <property type="entry name" value="COQ10_START"/>
</dbReference>
<dbReference type="EMBL" id="JAATEL010000039">
    <property type="protein sequence ID" value="NJP17353.1"/>
    <property type="molecule type" value="Genomic_DNA"/>
</dbReference>
<dbReference type="InterPro" id="IPR023393">
    <property type="entry name" value="START-like_dom_sf"/>
</dbReference>
<dbReference type="Proteomes" id="UP000635996">
    <property type="component" value="Unassembled WGS sequence"/>
</dbReference>
<dbReference type="SUPFAM" id="SSF55961">
    <property type="entry name" value="Bet v1-like"/>
    <property type="match status" value="1"/>
</dbReference>
<keyword evidence="3" id="KW-1185">Reference proteome</keyword>
<protein>
    <submittedName>
        <fullName evidence="2">SRPBCC family protein</fullName>
    </submittedName>
</protein>
<organism evidence="2 3">
    <name type="scientific">Streptomyces thermoviolaceus subsp. thermoviolaceus</name>
    <dbReference type="NCBI Taxonomy" id="66860"/>
    <lineage>
        <taxon>Bacteria</taxon>
        <taxon>Bacillati</taxon>
        <taxon>Actinomycetota</taxon>
        <taxon>Actinomycetes</taxon>
        <taxon>Kitasatosporales</taxon>
        <taxon>Streptomycetaceae</taxon>
        <taxon>Streptomyces</taxon>
    </lineage>
</organism>
<comment type="caution">
    <text evidence="2">The sequence shown here is derived from an EMBL/GenBank/DDBJ whole genome shotgun (WGS) entry which is preliminary data.</text>
</comment>
<sequence>MITIEETIDIAVPVRTAYDQWTQFKSFPRFMALVKRVEQVKPNITTWVVGKGPVCREFEAEIVEQEPDSHVSWRSLGCTPSHEGRVTFRPTADGGGTTVEVRLDLRPRGLAGAVAAVPGLIRGVVRAELRRFKEYIEGMGQAGGSWRETIRGGHVHARQAEPPRSRVAGWPVG</sequence>
<reference evidence="2 3" key="1">
    <citation type="submission" date="2020-03" db="EMBL/GenBank/DDBJ databases">
        <title>WGS of actinomycetes isolated from Thailand.</title>
        <authorList>
            <person name="Thawai C."/>
        </authorList>
    </citation>
    <scope>NUCLEOTIDE SEQUENCE [LARGE SCALE GENOMIC DNA]</scope>
    <source>
        <strain evidence="2 3">NBRC 13905</strain>
    </source>
</reference>
<dbReference type="Gene3D" id="3.30.530.20">
    <property type="match status" value="1"/>
</dbReference>
<feature type="domain" description="Coenzyme Q-binding protein COQ10 START" evidence="1">
    <location>
        <begin position="10"/>
        <end position="128"/>
    </location>
</feature>